<comment type="catalytic activity">
    <reaction evidence="8 9">
        <text>N-acetyl-L-glutamate + ATP = N-acetyl-L-glutamyl 5-phosphate + ADP</text>
        <dbReference type="Rhea" id="RHEA:14629"/>
        <dbReference type="ChEBI" id="CHEBI:30616"/>
        <dbReference type="ChEBI" id="CHEBI:44337"/>
        <dbReference type="ChEBI" id="CHEBI:57936"/>
        <dbReference type="ChEBI" id="CHEBI:456216"/>
        <dbReference type="EC" id="2.7.2.8"/>
    </reaction>
</comment>
<dbReference type="InterPro" id="IPR041727">
    <property type="entry name" value="NAGK-C"/>
</dbReference>
<keyword evidence="12" id="KW-1185">Reference proteome</keyword>
<evidence type="ECO:0000256" key="9">
    <source>
        <dbReference type="HAMAP-Rule" id="MF_00082"/>
    </source>
</evidence>
<dbReference type="PANTHER" id="PTHR23342:SF0">
    <property type="entry name" value="N-ACETYLGLUTAMATE SYNTHASE, MITOCHONDRIAL"/>
    <property type="match status" value="1"/>
</dbReference>
<evidence type="ECO:0000256" key="4">
    <source>
        <dbReference type="ARBA" id="ARBA00022679"/>
    </source>
</evidence>
<feature type="site" description="Transition state stabilizer" evidence="9">
    <location>
        <position position="240"/>
    </location>
</feature>
<evidence type="ECO:0000256" key="8">
    <source>
        <dbReference type="ARBA" id="ARBA00048141"/>
    </source>
</evidence>
<dbReference type="NCBIfam" id="TIGR00761">
    <property type="entry name" value="argB"/>
    <property type="match status" value="1"/>
</dbReference>
<organism evidence="11 12">
    <name type="scientific">Candidatus Magnetobacterium bavaricum</name>
    <dbReference type="NCBI Taxonomy" id="29290"/>
    <lineage>
        <taxon>Bacteria</taxon>
        <taxon>Pseudomonadati</taxon>
        <taxon>Nitrospirota</taxon>
        <taxon>Thermodesulfovibrionia</taxon>
        <taxon>Thermodesulfovibrionales</taxon>
        <taxon>Candidatus Magnetobacteriaceae</taxon>
        <taxon>Candidatus Magnetobacterium</taxon>
    </lineage>
</organism>
<comment type="pathway">
    <text evidence="1 9">Amino-acid biosynthesis; L-arginine biosynthesis; N(2)-acetyl-L-ornithine from L-glutamate: step 2/4.</text>
</comment>
<keyword evidence="9" id="KW-0963">Cytoplasm</keyword>
<dbReference type="InterPro" id="IPR004662">
    <property type="entry name" value="AcgluKinase_fam"/>
</dbReference>
<evidence type="ECO:0000256" key="3">
    <source>
        <dbReference type="ARBA" id="ARBA00022605"/>
    </source>
</evidence>
<evidence type="ECO:0000256" key="7">
    <source>
        <dbReference type="ARBA" id="ARBA00022840"/>
    </source>
</evidence>
<comment type="function">
    <text evidence="9">Catalyzes the ATP-dependent phosphorylation of N-acetyl-L-glutamate.</text>
</comment>
<comment type="similarity">
    <text evidence="9">Belongs to the acetylglutamate kinase family. ArgB subfamily.</text>
</comment>
<feature type="binding site" evidence="9">
    <location>
        <position position="180"/>
    </location>
    <ligand>
        <name>substrate</name>
    </ligand>
</feature>
<keyword evidence="2 9" id="KW-0055">Arginine biosynthesis</keyword>
<dbReference type="Gene3D" id="3.40.1160.10">
    <property type="entry name" value="Acetylglutamate kinase-like"/>
    <property type="match status" value="1"/>
</dbReference>
<keyword evidence="3 9" id="KW-0028">Amino-acid biosynthesis</keyword>
<dbReference type="CDD" id="cd04250">
    <property type="entry name" value="AAK_NAGK-C"/>
    <property type="match status" value="1"/>
</dbReference>
<dbReference type="EC" id="2.7.2.8" evidence="9"/>
<keyword evidence="6 9" id="KW-0418">Kinase</keyword>
<evidence type="ECO:0000259" key="10">
    <source>
        <dbReference type="Pfam" id="PF00696"/>
    </source>
</evidence>
<feature type="domain" description="Aspartate/glutamate/uridylate kinase" evidence="10">
    <location>
        <begin position="24"/>
        <end position="259"/>
    </location>
</feature>
<feature type="site" description="Transition state stabilizer" evidence="9">
    <location>
        <position position="29"/>
    </location>
</feature>
<comment type="subcellular location">
    <subcellularLocation>
        <location evidence="9">Cytoplasm</location>
    </subcellularLocation>
</comment>
<accession>A0A0F3GU81</accession>
<comment type="caution">
    <text evidence="11">The sequence shown here is derived from an EMBL/GenBank/DDBJ whole genome shotgun (WGS) entry which is preliminary data.</text>
</comment>
<proteinExistence type="inferred from homology"/>
<dbReference type="InterPro" id="IPR001048">
    <property type="entry name" value="Asp/Glu/Uridylate_kinase"/>
</dbReference>
<keyword evidence="4 9" id="KW-0808">Transferase</keyword>
<dbReference type="GO" id="GO:0003991">
    <property type="term" value="F:acetylglutamate kinase activity"/>
    <property type="evidence" value="ECO:0007669"/>
    <property type="project" value="UniProtKB-UniRule"/>
</dbReference>
<dbReference type="EMBL" id="LACI01001040">
    <property type="protein sequence ID" value="KJU85401.1"/>
    <property type="molecule type" value="Genomic_DNA"/>
</dbReference>
<keyword evidence="7 9" id="KW-0067">ATP-binding</keyword>
<dbReference type="GO" id="GO:0005737">
    <property type="term" value="C:cytoplasm"/>
    <property type="evidence" value="ECO:0007669"/>
    <property type="project" value="UniProtKB-SubCell"/>
</dbReference>
<feature type="binding site" evidence="9">
    <location>
        <position position="86"/>
    </location>
    <ligand>
        <name>substrate</name>
    </ligand>
</feature>
<evidence type="ECO:0000313" key="12">
    <source>
        <dbReference type="Proteomes" id="UP000033423"/>
    </source>
</evidence>
<evidence type="ECO:0000313" key="11">
    <source>
        <dbReference type="EMBL" id="KJU85401.1"/>
    </source>
</evidence>
<dbReference type="GO" id="GO:0005524">
    <property type="term" value="F:ATP binding"/>
    <property type="evidence" value="ECO:0007669"/>
    <property type="project" value="UniProtKB-UniRule"/>
</dbReference>
<feature type="binding site" evidence="9">
    <location>
        <begin position="64"/>
        <end position="65"/>
    </location>
    <ligand>
        <name>substrate</name>
    </ligand>
</feature>
<evidence type="ECO:0000256" key="5">
    <source>
        <dbReference type="ARBA" id="ARBA00022741"/>
    </source>
</evidence>
<keyword evidence="5 9" id="KW-0547">Nucleotide-binding</keyword>
<dbReference type="Proteomes" id="UP000033423">
    <property type="component" value="Unassembled WGS sequence"/>
</dbReference>
<evidence type="ECO:0000256" key="1">
    <source>
        <dbReference type="ARBA" id="ARBA00004828"/>
    </source>
</evidence>
<dbReference type="PANTHER" id="PTHR23342">
    <property type="entry name" value="N-ACETYLGLUTAMATE SYNTHASE"/>
    <property type="match status" value="1"/>
</dbReference>
<dbReference type="PRINTS" id="PR00474">
    <property type="entry name" value="GLU5KINASE"/>
</dbReference>
<reference evidence="11 12" key="1">
    <citation type="submission" date="2015-02" db="EMBL/GenBank/DDBJ databases">
        <title>Single-cell genomics of uncultivated deep-branching MTB reveals a conserved set of magnetosome genes.</title>
        <authorList>
            <person name="Kolinko S."/>
            <person name="Richter M."/>
            <person name="Glockner F.O."/>
            <person name="Brachmann A."/>
            <person name="Schuler D."/>
        </authorList>
    </citation>
    <scope>NUCLEOTIDE SEQUENCE [LARGE SCALE GENOMIC DNA]</scope>
    <source>
        <strain evidence="11">TM-1</strain>
    </source>
</reference>
<dbReference type="HAMAP" id="MF_00082">
    <property type="entry name" value="ArgB"/>
    <property type="match status" value="1"/>
</dbReference>
<dbReference type="SUPFAM" id="SSF53633">
    <property type="entry name" value="Carbamate kinase-like"/>
    <property type="match status" value="1"/>
</dbReference>
<name>A0A0F3GU81_9BACT</name>
<sequence>MEDLVAKAEILIEALPYIRKFYKKTFVIKYGGSAQSRDDLKELIAGDIVLFNYVGINTVIVHGGGPQITTMMQRFGKQPAFVDGNRVTDAETMQIVEMVLGGLINKEIVSLINRHGGKAVGLTGRDASFIKARKKTGSVDLGLVGEVDSVDVSILTALIAGGFIPVVAPIGTGSDTEALNINADLVAAAIASALEAEKLILLTDVPGLLDKAGSIISTLQADDFQGLVSEGTIKGGMLPKVQACLQGLNNKVTKTHIIDGRNPHCLLLEIFTQKGVGTEIVL</sequence>
<dbReference type="InterPro" id="IPR037528">
    <property type="entry name" value="ArgB"/>
</dbReference>
<dbReference type="Pfam" id="PF00696">
    <property type="entry name" value="AA_kinase"/>
    <property type="match status" value="1"/>
</dbReference>
<evidence type="ECO:0000256" key="6">
    <source>
        <dbReference type="ARBA" id="ARBA00022777"/>
    </source>
</evidence>
<gene>
    <name evidence="9" type="primary">argB</name>
    <name evidence="11" type="ORF">MBAV_002403</name>
</gene>
<dbReference type="GO" id="GO:0042450">
    <property type="term" value="P:L-arginine biosynthetic process via ornithine"/>
    <property type="evidence" value="ECO:0007669"/>
    <property type="project" value="UniProtKB-UniRule"/>
</dbReference>
<dbReference type="PATRIC" id="fig|29290.4.peg.3200"/>
<protein>
    <recommendedName>
        <fullName evidence="9">Acetylglutamate kinase</fullName>
        <ecNumber evidence="9">2.7.2.8</ecNumber>
    </recommendedName>
    <alternativeName>
        <fullName evidence="9">N-acetyl-L-glutamate 5-phosphotransferase</fullName>
    </alternativeName>
    <alternativeName>
        <fullName evidence="9">NAG kinase</fullName>
        <shortName evidence="9">NAGK</shortName>
    </alternativeName>
</protein>
<dbReference type="InterPro" id="IPR036393">
    <property type="entry name" value="AceGlu_kinase-like_sf"/>
</dbReference>
<dbReference type="InterPro" id="IPR001057">
    <property type="entry name" value="Glu/AcGlu_kinase"/>
</dbReference>
<dbReference type="PIRSF" id="PIRSF000728">
    <property type="entry name" value="NAGK"/>
    <property type="match status" value="1"/>
</dbReference>
<dbReference type="UniPathway" id="UPA00068">
    <property type="reaction ID" value="UER00107"/>
</dbReference>
<evidence type="ECO:0000256" key="2">
    <source>
        <dbReference type="ARBA" id="ARBA00022571"/>
    </source>
</evidence>
<dbReference type="AlphaFoldDB" id="A0A0F3GU81"/>
<dbReference type="FunFam" id="3.40.1160.10:FF:000004">
    <property type="entry name" value="Acetylglutamate kinase"/>
    <property type="match status" value="1"/>
</dbReference>